<proteinExistence type="predicted"/>
<accession>A0A9X2ZK16</accession>
<dbReference type="RefSeq" id="WP_264285258.1">
    <property type="nucleotide sequence ID" value="NZ_JAOZEV010000001.1"/>
</dbReference>
<dbReference type="AlphaFoldDB" id="A0A9X2ZK16"/>
<reference evidence="2" key="1">
    <citation type="submission" date="2022-10" db="EMBL/GenBank/DDBJ databases">
        <title>Two novel species of Flavobacterium.</title>
        <authorList>
            <person name="Liu Q."/>
            <person name="Xin Y.-H."/>
        </authorList>
    </citation>
    <scope>NUCLEOTIDE SEQUENCE</scope>
    <source>
        <strain evidence="2">LS1R47</strain>
    </source>
</reference>
<evidence type="ECO:0000313" key="3">
    <source>
        <dbReference type="Proteomes" id="UP001151133"/>
    </source>
</evidence>
<feature type="coiled-coil region" evidence="1">
    <location>
        <begin position="142"/>
        <end position="169"/>
    </location>
</feature>
<evidence type="ECO:0000313" key="2">
    <source>
        <dbReference type="EMBL" id="MCV9930855.1"/>
    </source>
</evidence>
<name>A0A9X2ZK16_9FLAO</name>
<keyword evidence="3" id="KW-1185">Reference proteome</keyword>
<dbReference type="EMBL" id="JAOZEV010000001">
    <property type="protein sequence ID" value="MCV9930855.1"/>
    <property type="molecule type" value="Genomic_DNA"/>
</dbReference>
<sequence length="198" mass="23500">MKYIIKQTEPESFIIWKNKENDDWQPTYANIDRQERIDLFKSLKGEQGHICCYCERELNDGDCHIEHFRPKDKTKFPHLELVYDNLLCSCQVNTEKGEPLHCGNSKGNWFDEELLISPLDSTCENKFKYTFDGQILPFNENDEAAKNTIEKLQLNIDKLKDLRKGVIDALFEDEDVTWYLEMKNGKYNEFYTTINYLF</sequence>
<organism evidence="2 3">
    <name type="scientific">Flavobacterium frigoritolerans</name>
    <dbReference type="NCBI Taxonomy" id="2987686"/>
    <lineage>
        <taxon>Bacteria</taxon>
        <taxon>Pseudomonadati</taxon>
        <taxon>Bacteroidota</taxon>
        <taxon>Flavobacteriia</taxon>
        <taxon>Flavobacteriales</taxon>
        <taxon>Flavobacteriaceae</taxon>
        <taxon>Flavobacterium</taxon>
    </lineage>
</organism>
<dbReference type="Proteomes" id="UP001151133">
    <property type="component" value="Unassembled WGS sequence"/>
</dbReference>
<dbReference type="NCBIfam" id="TIGR02646">
    <property type="entry name" value="retron system putative HNH endonuclease"/>
    <property type="match status" value="1"/>
</dbReference>
<dbReference type="Gene3D" id="1.10.30.50">
    <property type="match status" value="1"/>
</dbReference>
<gene>
    <name evidence="2" type="ORF">OIU80_01040</name>
</gene>
<protein>
    <submittedName>
        <fullName evidence="2">TIGR02646 family protein</fullName>
    </submittedName>
</protein>
<comment type="caution">
    <text evidence="2">The sequence shown here is derived from an EMBL/GenBank/DDBJ whole genome shotgun (WGS) entry which is preliminary data.</text>
</comment>
<evidence type="ECO:0000256" key="1">
    <source>
        <dbReference type="SAM" id="Coils"/>
    </source>
</evidence>
<keyword evidence="1" id="KW-0175">Coiled coil</keyword>
<dbReference type="InterPro" id="IPR013467">
    <property type="entry name" value="HNH78-like"/>
</dbReference>